<protein>
    <recommendedName>
        <fullName evidence="3">Phage head-tail adapter protein</fullName>
    </recommendedName>
</protein>
<accession>A0A161PLT5</accession>
<dbReference type="AlphaFoldDB" id="A0A161PLT5"/>
<sequence>MRFEQIDFYANVKIDEDVLGNPIYDTVVIGSHDGRFNNWSSEEIALLDREVTRTQRKLMTDAPLDIIKQADFIRVGDDRYSIINDKRDYVRWRILHVREYFT</sequence>
<comment type="caution">
    <text evidence="1">The sequence shown here is derived from an EMBL/GenBank/DDBJ whole genome shotgun (WGS) entry which is preliminary data.</text>
</comment>
<dbReference type="OrthoDB" id="2085445at2"/>
<proteinExistence type="predicted"/>
<reference evidence="1" key="1">
    <citation type="submission" date="2016-02" db="EMBL/GenBank/DDBJ databases">
        <title>Genome sequence of Bacillus trypoxylicola KCTC 13244(T).</title>
        <authorList>
            <person name="Jeong H."/>
            <person name="Park S.-H."/>
            <person name="Choi S.-K."/>
        </authorList>
    </citation>
    <scope>NUCLEOTIDE SEQUENCE [LARGE SCALE GENOMIC DNA]</scope>
    <source>
        <strain evidence="1">KCTC 13244</strain>
    </source>
</reference>
<dbReference type="RefSeq" id="WP_061947167.1">
    <property type="nucleotide sequence ID" value="NZ_LTAO01000001.1"/>
</dbReference>
<gene>
    <name evidence="1" type="ORF">AZF04_00850</name>
</gene>
<evidence type="ECO:0008006" key="3">
    <source>
        <dbReference type="Google" id="ProtNLM"/>
    </source>
</evidence>
<organism evidence="1 2">
    <name type="scientific">Alkalihalobacillus trypoxylicola</name>
    <dbReference type="NCBI Taxonomy" id="519424"/>
    <lineage>
        <taxon>Bacteria</taxon>
        <taxon>Bacillati</taxon>
        <taxon>Bacillota</taxon>
        <taxon>Bacilli</taxon>
        <taxon>Bacillales</taxon>
        <taxon>Bacillaceae</taxon>
        <taxon>Alkalihalobacillus</taxon>
    </lineage>
</organism>
<keyword evidence="2" id="KW-1185">Reference proteome</keyword>
<name>A0A161PLT5_9BACI</name>
<dbReference type="Proteomes" id="UP000075806">
    <property type="component" value="Unassembled WGS sequence"/>
</dbReference>
<evidence type="ECO:0000313" key="1">
    <source>
        <dbReference type="EMBL" id="KYG34913.1"/>
    </source>
</evidence>
<dbReference type="STRING" id="519424.AZF04_00850"/>
<dbReference type="EMBL" id="LTAO01000001">
    <property type="protein sequence ID" value="KYG34913.1"/>
    <property type="molecule type" value="Genomic_DNA"/>
</dbReference>
<evidence type="ECO:0000313" key="2">
    <source>
        <dbReference type="Proteomes" id="UP000075806"/>
    </source>
</evidence>